<dbReference type="InterPro" id="IPR000626">
    <property type="entry name" value="Ubiquitin-like_dom"/>
</dbReference>
<dbReference type="EMBL" id="JABCIY010000058">
    <property type="protein sequence ID" value="KAF7194651.1"/>
    <property type="molecule type" value="Genomic_DNA"/>
</dbReference>
<organism evidence="3 4">
    <name type="scientific">Pseudocercospora fuligena</name>
    <dbReference type="NCBI Taxonomy" id="685502"/>
    <lineage>
        <taxon>Eukaryota</taxon>
        <taxon>Fungi</taxon>
        <taxon>Dikarya</taxon>
        <taxon>Ascomycota</taxon>
        <taxon>Pezizomycotina</taxon>
        <taxon>Dothideomycetes</taxon>
        <taxon>Dothideomycetidae</taxon>
        <taxon>Mycosphaerellales</taxon>
        <taxon>Mycosphaerellaceae</taxon>
        <taxon>Pseudocercospora</taxon>
    </lineage>
</organism>
<evidence type="ECO:0000313" key="4">
    <source>
        <dbReference type="Proteomes" id="UP000660729"/>
    </source>
</evidence>
<dbReference type="SUPFAM" id="SSF54236">
    <property type="entry name" value="Ubiquitin-like"/>
    <property type="match status" value="1"/>
</dbReference>
<feature type="region of interest" description="Disordered" evidence="1">
    <location>
        <begin position="1"/>
        <end position="21"/>
    </location>
</feature>
<dbReference type="Proteomes" id="UP000660729">
    <property type="component" value="Unassembled WGS sequence"/>
</dbReference>
<accession>A0A8H6RP92</accession>
<dbReference type="PANTHER" id="PTHR10562">
    <property type="entry name" value="SMALL UBIQUITIN-RELATED MODIFIER"/>
    <property type="match status" value="1"/>
</dbReference>
<name>A0A8H6RP92_9PEZI</name>
<gene>
    <name evidence="3" type="ORF">HII31_04157</name>
</gene>
<dbReference type="InterPro" id="IPR029071">
    <property type="entry name" value="Ubiquitin-like_domsf"/>
</dbReference>
<dbReference type="PROSITE" id="PS50053">
    <property type="entry name" value="UBIQUITIN_2"/>
    <property type="match status" value="1"/>
</dbReference>
<keyword evidence="4" id="KW-1185">Reference proteome</keyword>
<dbReference type="AlphaFoldDB" id="A0A8H6RP92"/>
<dbReference type="Pfam" id="PF11976">
    <property type="entry name" value="Rad60-SLD"/>
    <property type="match status" value="1"/>
</dbReference>
<feature type="domain" description="Ubiquitin-like" evidence="2">
    <location>
        <begin position="184"/>
        <end position="259"/>
    </location>
</feature>
<dbReference type="Gene3D" id="3.10.20.90">
    <property type="entry name" value="Phosphatidylinositol 3-kinase Catalytic Subunit, Chain A, domain 1"/>
    <property type="match status" value="2"/>
</dbReference>
<protein>
    <submittedName>
        <fullName evidence="3">Small ubiquitin-related modifier 2</fullName>
    </submittedName>
</protein>
<evidence type="ECO:0000313" key="3">
    <source>
        <dbReference type="EMBL" id="KAF7194651.1"/>
    </source>
</evidence>
<comment type="caution">
    <text evidence="3">The sequence shown here is derived from an EMBL/GenBank/DDBJ whole genome shotgun (WGS) entry which is preliminary data.</text>
</comment>
<evidence type="ECO:0000256" key="1">
    <source>
        <dbReference type="SAM" id="MobiDB-lite"/>
    </source>
</evidence>
<dbReference type="InterPro" id="IPR022617">
    <property type="entry name" value="Rad60/SUMO-like_dom"/>
</dbReference>
<dbReference type="CDD" id="cd01763">
    <property type="entry name" value="Ubl_SUMO_like"/>
    <property type="match status" value="2"/>
</dbReference>
<proteinExistence type="predicted"/>
<sequence length="259" mass="29149">MEFEDEPEIEMLRASLSPEPSSNDLRLGSVVVDNAIASPPATPPMSPVFDFPGRTHYSISERDRHVSIIIKNAADNDGCGMTFKLKYHDTFKNAFNHFRRECCTTCVPLDDLRFKSDKVWIDENDTPKKLDLWHNTTTQIRAFSNLTGLQCTNCKKQGYPAKSEVIEYPKSINPPTQVKKPEATSLIMKDQTGFTMNLRLSSTSTVQVLKDTYADRALRDVRVCKFLYDGERLMGAETPEQLGLVDGDCIDVFVEQIGG</sequence>
<reference evidence="3" key="1">
    <citation type="submission" date="2020-04" db="EMBL/GenBank/DDBJ databases">
        <title>Draft genome resource of the tomato pathogen Pseudocercospora fuligena.</title>
        <authorList>
            <person name="Zaccaron A."/>
        </authorList>
    </citation>
    <scope>NUCLEOTIDE SEQUENCE</scope>
    <source>
        <strain evidence="3">PF001</strain>
    </source>
</reference>
<evidence type="ECO:0000259" key="2">
    <source>
        <dbReference type="PROSITE" id="PS50053"/>
    </source>
</evidence>
<dbReference type="OrthoDB" id="442921at2759"/>